<keyword evidence="3" id="KW-0732">Signal</keyword>
<accession>A0A136JE79</accession>
<evidence type="ECO:0000256" key="3">
    <source>
        <dbReference type="SAM" id="SignalP"/>
    </source>
</evidence>
<organism evidence="4 5">
    <name type="scientific">Microdochium bolleyi</name>
    <dbReference type="NCBI Taxonomy" id="196109"/>
    <lineage>
        <taxon>Eukaryota</taxon>
        <taxon>Fungi</taxon>
        <taxon>Dikarya</taxon>
        <taxon>Ascomycota</taxon>
        <taxon>Pezizomycotina</taxon>
        <taxon>Sordariomycetes</taxon>
        <taxon>Xylariomycetidae</taxon>
        <taxon>Xylariales</taxon>
        <taxon>Microdochiaceae</taxon>
        <taxon>Microdochium</taxon>
    </lineage>
</organism>
<feature type="compositionally biased region" description="Polar residues" evidence="1">
    <location>
        <begin position="173"/>
        <end position="183"/>
    </location>
</feature>
<dbReference type="InParanoid" id="A0A136JE79"/>
<protein>
    <recommendedName>
        <fullName evidence="6">Mid2 domain-containing protein</fullName>
    </recommendedName>
</protein>
<feature type="transmembrane region" description="Helical" evidence="2">
    <location>
        <begin position="208"/>
        <end position="232"/>
    </location>
</feature>
<keyword evidence="2" id="KW-0812">Transmembrane</keyword>
<feature type="region of interest" description="Disordered" evidence="1">
    <location>
        <begin position="143"/>
        <end position="204"/>
    </location>
</feature>
<keyword evidence="2" id="KW-0472">Membrane</keyword>
<name>A0A136JE79_9PEZI</name>
<evidence type="ECO:0000256" key="1">
    <source>
        <dbReference type="SAM" id="MobiDB-lite"/>
    </source>
</evidence>
<dbReference type="EMBL" id="KQ964246">
    <property type="protein sequence ID" value="KXJ95473.1"/>
    <property type="molecule type" value="Genomic_DNA"/>
</dbReference>
<feature type="compositionally biased region" description="Polar residues" evidence="1">
    <location>
        <begin position="276"/>
        <end position="288"/>
    </location>
</feature>
<evidence type="ECO:0000313" key="5">
    <source>
        <dbReference type="Proteomes" id="UP000070501"/>
    </source>
</evidence>
<evidence type="ECO:0008006" key="6">
    <source>
        <dbReference type="Google" id="ProtNLM"/>
    </source>
</evidence>
<feature type="compositionally biased region" description="Low complexity" evidence="1">
    <location>
        <begin position="158"/>
        <end position="172"/>
    </location>
</feature>
<evidence type="ECO:0000313" key="4">
    <source>
        <dbReference type="EMBL" id="KXJ95473.1"/>
    </source>
</evidence>
<dbReference type="STRING" id="196109.A0A136JE79"/>
<sequence length="432" mass="44950">MSRSKRRPLWSIASISFLVAMGTAATIDPRLLFAKDVVCGDTNMQACAGSGLPDGFCCGKSDSCLVLAGRTTVLCCPKGRTCTTINPIVCDLQLQDASQNPAAAVKTTVLNGKLEACGGGCCPYGYSCDNGACKQNADQSQPPAGASPVLSSSKANEPTATATTRPSAPSTTLQITASVSGTVPTGAVTATPQPADDTTPENSGGTPVGAIIGGVVAAILAIAAAIWLIVFLRRRKNKKAELERKDTSSSFGNIVVSAPLPIKGYPTMRQDFLAKTSTHGSMSSSTLASPRAGSMFPDRPSPKFSQPYSRRMSDEHSQSDARSHHLSAEIRALRNLTRDPFTSPPRTPENKGRENSGGSASIDIYVEEPSTIGSSRGKTTKLTTTGPATDLEPPRAGFLGAGLGVPGQRDTTWSNILHGAGGLPDTPTKRRN</sequence>
<keyword evidence="5" id="KW-1185">Reference proteome</keyword>
<dbReference type="OrthoDB" id="5338512at2759"/>
<feature type="chain" id="PRO_5007293713" description="Mid2 domain-containing protein" evidence="3">
    <location>
        <begin position="25"/>
        <end position="432"/>
    </location>
</feature>
<feature type="compositionally biased region" description="Basic and acidic residues" evidence="1">
    <location>
        <begin position="311"/>
        <end position="332"/>
    </location>
</feature>
<dbReference type="Proteomes" id="UP000070501">
    <property type="component" value="Unassembled WGS sequence"/>
</dbReference>
<gene>
    <name evidence="4" type="ORF">Micbo1qcDRAFT_26632</name>
</gene>
<feature type="region of interest" description="Disordered" evidence="1">
    <location>
        <begin position="276"/>
        <end position="432"/>
    </location>
</feature>
<evidence type="ECO:0000256" key="2">
    <source>
        <dbReference type="SAM" id="Phobius"/>
    </source>
</evidence>
<dbReference type="AlphaFoldDB" id="A0A136JE79"/>
<proteinExistence type="predicted"/>
<feature type="signal peptide" evidence="3">
    <location>
        <begin position="1"/>
        <end position="24"/>
    </location>
</feature>
<reference evidence="4 5" key="1">
    <citation type="submission" date="2016-02" db="EMBL/GenBank/DDBJ databases">
        <title>Draft genome sequence of Microdochium bolleyi, a fungal endophyte of beachgrass.</title>
        <authorList>
            <consortium name="DOE Joint Genome Institute"/>
            <person name="David A.S."/>
            <person name="May G."/>
            <person name="Haridas S."/>
            <person name="Lim J."/>
            <person name="Wang M."/>
            <person name="Labutti K."/>
            <person name="Lipzen A."/>
            <person name="Barry K."/>
            <person name="Grigoriev I.V."/>
        </authorList>
    </citation>
    <scope>NUCLEOTIDE SEQUENCE [LARGE SCALE GENOMIC DNA]</scope>
    <source>
        <strain evidence="4 5">J235TASD1</strain>
    </source>
</reference>
<keyword evidence="2" id="KW-1133">Transmembrane helix</keyword>